<evidence type="ECO:0000256" key="6">
    <source>
        <dbReference type="ARBA" id="ARBA00022989"/>
    </source>
</evidence>
<dbReference type="GO" id="GO:0003677">
    <property type="term" value="F:DNA binding"/>
    <property type="evidence" value="ECO:0007669"/>
    <property type="project" value="UniProtKB-KW"/>
</dbReference>
<comment type="subcellular location">
    <subcellularLocation>
        <location evidence="2">Endomembrane system</location>
        <topology evidence="2">Multi-pass membrane protein</topology>
    </subcellularLocation>
    <subcellularLocation>
        <location evidence="1">Nucleus membrane</location>
    </subcellularLocation>
</comment>
<keyword evidence="10" id="KW-0539">Nucleus</keyword>
<evidence type="ECO:0000256" key="1">
    <source>
        <dbReference type="ARBA" id="ARBA00004126"/>
    </source>
</evidence>
<dbReference type="RefSeq" id="XP_020087961.1">
    <property type="nucleotide sequence ID" value="XM_020232372.1"/>
</dbReference>
<feature type="transmembrane region" description="Helical" evidence="11">
    <location>
        <begin position="50"/>
        <end position="68"/>
    </location>
</feature>
<name>A0A199VUJ4_ANACO</name>
<evidence type="ECO:0000256" key="2">
    <source>
        <dbReference type="ARBA" id="ARBA00004127"/>
    </source>
</evidence>
<evidence type="ECO:0000256" key="11">
    <source>
        <dbReference type="SAM" id="Phobius"/>
    </source>
</evidence>
<keyword evidence="14" id="KW-1185">Reference proteome</keyword>
<evidence type="ECO:0000313" key="15">
    <source>
        <dbReference type="RefSeq" id="XP_020087961.1"/>
    </source>
</evidence>
<reference evidence="15" key="2">
    <citation type="submission" date="2025-04" db="UniProtKB">
        <authorList>
            <consortium name="RefSeq"/>
        </authorList>
    </citation>
    <scope>IDENTIFICATION</scope>
    <source>
        <tissue evidence="15">Leaf</tissue>
    </source>
</reference>
<keyword evidence="9 11" id="KW-0472">Membrane</keyword>
<keyword evidence="8" id="KW-0238">DNA-binding</keyword>
<organism evidence="12 13">
    <name type="scientific">Ananas comosus</name>
    <name type="common">Pineapple</name>
    <name type="synonym">Ananas ananas</name>
    <dbReference type="NCBI Taxonomy" id="4615"/>
    <lineage>
        <taxon>Eukaryota</taxon>
        <taxon>Viridiplantae</taxon>
        <taxon>Streptophyta</taxon>
        <taxon>Embryophyta</taxon>
        <taxon>Tracheophyta</taxon>
        <taxon>Spermatophyta</taxon>
        <taxon>Magnoliopsida</taxon>
        <taxon>Liliopsida</taxon>
        <taxon>Poales</taxon>
        <taxon>Bromeliaceae</taxon>
        <taxon>Bromelioideae</taxon>
        <taxon>Ananas</taxon>
    </lineage>
</organism>
<dbReference type="InterPro" id="IPR026721">
    <property type="entry name" value="TMEM18"/>
</dbReference>
<evidence type="ECO:0000313" key="12">
    <source>
        <dbReference type="EMBL" id="OAY80370.1"/>
    </source>
</evidence>
<reference evidence="12 13" key="1">
    <citation type="journal article" date="2016" name="DNA Res.">
        <title>The draft genome of MD-2 pineapple using hybrid error correction of long reads.</title>
        <authorList>
            <person name="Redwan R.M."/>
            <person name="Saidin A."/>
            <person name="Kumar S.V."/>
        </authorList>
    </citation>
    <scope>NUCLEOTIDE SEQUENCE [LARGE SCALE GENOMIC DNA]</scope>
    <source>
        <strain evidence="13">cv. MD2</strain>
        <tissue evidence="12">Leaf</tissue>
    </source>
</reference>
<proteinExistence type="inferred from homology"/>
<dbReference type="PANTHER" id="PTHR22593:SF2">
    <property type="entry name" value="TRANSMEMBRANE PROTEIN 18"/>
    <property type="match status" value="1"/>
</dbReference>
<comment type="similarity">
    <text evidence="3">Belongs to the TMEM18 family.</text>
</comment>
<evidence type="ECO:0000256" key="4">
    <source>
        <dbReference type="ARBA" id="ARBA00014253"/>
    </source>
</evidence>
<keyword evidence="5 11" id="KW-0812">Transmembrane</keyword>
<dbReference type="Proteomes" id="UP000515123">
    <property type="component" value="Linkage group 5"/>
</dbReference>
<evidence type="ECO:0000256" key="7">
    <source>
        <dbReference type="ARBA" id="ARBA00023054"/>
    </source>
</evidence>
<keyword evidence="6 11" id="KW-1133">Transmembrane helix</keyword>
<evidence type="ECO:0000256" key="9">
    <source>
        <dbReference type="ARBA" id="ARBA00023136"/>
    </source>
</evidence>
<evidence type="ECO:0000256" key="8">
    <source>
        <dbReference type="ARBA" id="ARBA00023125"/>
    </source>
</evidence>
<protein>
    <recommendedName>
        <fullName evidence="4">Transmembrane protein 18</fullName>
    </recommendedName>
</protein>
<feature type="transmembrane region" description="Helical" evidence="11">
    <location>
        <begin position="80"/>
        <end position="100"/>
    </location>
</feature>
<evidence type="ECO:0000256" key="5">
    <source>
        <dbReference type="ARBA" id="ARBA00022692"/>
    </source>
</evidence>
<sequence length="163" mass="18572">MEDLRMALKDHADLASELFDRFSAELRRGFAPAVDNFLGFFHAVDWKEPWLIGVITFHVVFLLITIISRRNMNFQLSLSVLALSGVCFAETINSILAKRWKSFAGQNYFDTHGLFISALWSGPLLFITAVILVNTLFILCGLIVKWKRAELKHRARASRGKKD</sequence>
<dbReference type="Gramene" id="Aco017710.1.mrna1">
    <property type="protein sequence ID" value="Aco017710.1.mrna1"/>
    <property type="gene ID" value="Aco017710.1.path1"/>
</dbReference>
<evidence type="ECO:0000313" key="14">
    <source>
        <dbReference type="Proteomes" id="UP000515123"/>
    </source>
</evidence>
<feature type="transmembrane region" description="Helical" evidence="11">
    <location>
        <begin position="120"/>
        <end position="144"/>
    </location>
</feature>
<evidence type="ECO:0000313" key="13">
    <source>
        <dbReference type="Proteomes" id="UP000092600"/>
    </source>
</evidence>
<dbReference type="Proteomes" id="UP000092600">
    <property type="component" value="Unassembled WGS sequence"/>
</dbReference>
<dbReference type="GO" id="GO:0031965">
    <property type="term" value="C:nuclear membrane"/>
    <property type="evidence" value="ECO:0007669"/>
    <property type="project" value="UniProtKB-SubCell"/>
</dbReference>
<dbReference type="Pfam" id="PF14770">
    <property type="entry name" value="TMEM18"/>
    <property type="match status" value="1"/>
</dbReference>
<dbReference type="AlphaFoldDB" id="A0A199VUJ4"/>
<dbReference type="EMBL" id="LSRQ01000887">
    <property type="protein sequence ID" value="OAY80370.1"/>
    <property type="molecule type" value="Genomic_DNA"/>
</dbReference>
<dbReference type="OrthoDB" id="411535at2759"/>
<dbReference type="GeneID" id="109709972"/>
<accession>A0A199VUJ4</accession>
<evidence type="ECO:0000256" key="3">
    <source>
        <dbReference type="ARBA" id="ARBA00009971"/>
    </source>
</evidence>
<evidence type="ECO:0000256" key="10">
    <source>
        <dbReference type="ARBA" id="ARBA00023242"/>
    </source>
</evidence>
<dbReference type="PANTHER" id="PTHR22593">
    <property type="entry name" value="TRANSMEMBRANE PROTEIN 18"/>
    <property type="match status" value="1"/>
</dbReference>
<gene>
    <name evidence="15" type="primary">LOC109709972</name>
    <name evidence="12" type="ORF">ACMD2_12592</name>
</gene>
<keyword evidence="7" id="KW-0175">Coiled coil</keyword>